<gene>
    <name evidence="1" type="ORF">TOLI1172_LOCUS2248</name>
</gene>
<dbReference type="AlphaFoldDB" id="A0A7S0ZCY5"/>
<dbReference type="EMBL" id="HBFP01003159">
    <property type="protein sequence ID" value="CAD8817859.1"/>
    <property type="molecule type" value="Transcribed_RNA"/>
</dbReference>
<organism evidence="1">
    <name type="scientific">Timspurckia oligopyrenoides</name>
    <dbReference type="NCBI Taxonomy" id="708627"/>
    <lineage>
        <taxon>Eukaryota</taxon>
        <taxon>Rhodophyta</taxon>
        <taxon>Bangiophyceae</taxon>
        <taxon>Porphyridiales</taxon>
        <taxon>Porphyridiaceae</taxon>
        <taxon>Timspurckia</taxon>
    </lineage>
</organism>
<accession>A0A7S0ZCY5</accession>
<proteinExistence type="predicted"/>
<name>A0A7S0ZCY5_9RHOD</name>
<evidence type="ECO:0000313" key="1">
    <source>
        <dbReference type="EMBL" id="CAD8817859.1"/>
    </source>
</evidence>
<protein>
    <submittedName>
        <fullName evidence="1">Uncharacterized protein</fullName>
    </submittedName>
</protein>
<reference evidence="1" key="1">
    <citation type="submission" date="2021-01" db="EMBL/GenBank/DDBJ databases">
        <authorList>
            <person name="Corre E."/>
            <person name="Pelletier E."/>
            <person name="Niang G."/>
            <person name="Scheremetjew M."/>
            <person name="Finn R."/>
            <person name="Kale V."/>
            <person name="Holt S."/>
            <person name="Cochrane G."/>
            <person name="Meng A."/>
            <person name="Brown T."/>
            <person name="Cohen L."/>
        </authorList>
    </citation>
    <scope>NUCLEOTIDE SEQUENCE</scope>
    <source>
        <strain evidence="1">CCMP3278</strain>
    </source>
</reference>
<sequence>MVYVRGLIELKRGYFNGSVWNEERAFDFPLDSELNGSTLVVKLCANKALGGGGPSRILVEKTYSDSIRFPFAYEIEIPFEEVQNVKENREQMTVSAVLNVGWSRDEKHWIRQGDWHNDTTFRVDENLESVKSDDVFEMNFHMVHYPLQKPRE</sequence>